<keyword evidence="2" id="KW-0539">Nucleus</keyword>
<evidence type="ECO:0000313" key="5">
    <source>
        <dbReference type="EMBL" id="KAJ9138067.1"/>
    </source>
</evidence>
<dbReference type="GO" id="GO:0008270">
    <property type="term" value="F:zinc ion binding"/>
    <property type="evidence" value="ECO:0007669"/>
    <property type="project" value="InterPro"/>
</dbReference>
<evidence type="ECO:0000256" key="1">
    <source>
        <dbReference type="ARBA" id="ARBA00022723"/>
    </source>
</evidence>
<sequence>MSFNRRRVALACTYCRHRKRRCDAARPACSSCLEAEVDCQYDDTPSQRIDSSGGSREIISRLQEIEATLQHHLPGITALASGIQAIVSQSAGPATSPSSQTQVSLPPSTLQAASILAHDIAGALNPWPLPMSIEAQPELAELPPLTIPVGHKTSSNYLLRLPAMKQLIGEYPGDLFFLLESRNPLPPEISLHATPAPLTSAELDKEVLDCLVSAFFSQAYHCHPILDRNEFHGIYQAFLENANPWSIESVLCLVVFAIGAATLAPSGAQGFEVSPPGMAYMQAALPMLMSMSSWSFSYSILLPQALVLASVYFAYIIRPLQSWRLVYSASSLLQFKLCRLPARDGDPSSRESILRIFWSCFLVECDRLAELELPQSGLQQLIDQTSLPSFNAVDSSQSTAYLAEISIRRLLNRVHNSLYPRKQSVLSLSSTTLTAVDEFSAEEIASVTSVCDELYRQLNSWYESIPEPSRPSLEAEPTGNDRETVLRIRYYAARHIIHRPFVLYIVTHDLHQVSDAILEKAEKQSQYTWTFSLSSLGALVVLTLSSRSPALAHLVQDIDDLQSLAINNVKPWAYRGSSLETVLSIMQEMQRKQRLLACI</sequence>
<dbReference type="Proteomes" id="UP001174694">
    <property type="component" value="Unassembled WGS sequence"/>
</dbReference>
<dbReference type="Gene3D" id="4.10.240.10">
    <property type="entry name" value="Zn(2)-C6 fungal-type DNA-binding domain"/>
    <property type="match status" value="1"/>
</dbReference>
<proteinExistence type="predicted"/>
<gene>
    <name evidence="5" type="ORF">NKR23_g8694</name>
</gene>
<evidence type="ECO:0000313" key="6">
    <source>
        <dbReference type="Proteomes" id="UP001174694"/>
    </source>
</evidence>
<feature type="domain" description="Zn(2)-C6 fungal-type" evidence="4">
    <location>
        <begin position="11"/>
        <end position="41"/>
    </location>
</feature>
<dbReference type="InterPro" id="IPR036864">
    <property type="entry name" value="Zn2-C6_fun-type_DNA-bd_sf"/>
</dbReference>
<dbReference type="CDD" id="cd00067">
    <property type="entry name" value="GAL4"/>
    <property type="match status" value="1"/>
</dbReference>
<evidence type="ECO:0000256" key="3">
    <source>
        <dbReference type="SAM" id="Phobius"/>
    </source>
</evidence>
<reference evidence="5" key="1">
    <citation type="submission" date="2022-07" db="EMBL/GenBank/DDBJ databases">
        <title>Fungi with potential for degradation of polypropylene.</title>
        <authorList>
            <person name="Gostincar C."/>
        </authorList>
    </citation>
    <scope>NUCLEOTIDE SEQUENCE</scope>
    <source>
        <strain evidence="5">EXF-13308</strain>
    </source>
</reference>
<dbReference type="InterPro" id="IPR001138">
    <property type="entry name" value="Zn2Cys6_DnaBD"/>
</dbReference>
<dbReference type="GO" id="GO:0000981">
    <property type="term" value="F:DNA-binding transcription factor activity, RNA polymerase II-specific"/>
    <property type="evidence" value="ECO:0007669"/>
    <property type="project" value="InterPro"/>
</dbReference>
<keyword evidence="6" id="KW-1185">Reference proteome</keyword>
<dbReference type="EMBL" id="JANBVO010000031">
    <property type="protein sequence ID" value="KAJ9138067.1"/>
    <property type="molecule type" value="Genomic_DNA"/>
</dbReference>
<organism evidence="5 6">
    <name type="scientific">Pleurostoma richardsiae</name>
    <dbReference type="NCBI Taxonomy" id="41990"/>
    <lineage>
        <taxon>Eukaryota</taxon>
        <taxon>Fungi</taxon>
        <taxon>Dikarya</taxon>
        <taxon>Ascomycota</taxon>
        <taxon>Pezizomycotina</taxon>
        <taxon>Sordariomycetes</taxon>
        <taxon>Sordariomycetidae</taxon>
        <taxon>Calosphaeriales</taxon>
        <taxon>Pleurostomataceae</taxon>
        <taxon>Pleurostoma</taxon>
    </lineage>
</organism>
<evidence type="ECO:0000259" key="4">
    <source>
        <dbReference type="PROSITE" id="PS50048"/>
    </source>
</evidence>
<dbReference type="InterPro" id="IPR007219">
    <property type="entry name" value="XnlR_reg_dom"/>
</dbReference>
<evidence type="ECO:0000256" key="2">
    <source>
        <dbReference type="ARBA" id="ARBA00023242"/>
    </source>
</evidence>
<feature type="transmembrane region" description="Helical" evidence="3">
    <location>
        <begin position="296"/>
        <end position="317"/>
    </location>
</feature>
<keyword evidence="3" id="KW-0812">Transmembrane</keyword>
<dbReference type="Pfam" id="PF00172">
    <property type="entry name" value="Zn_clus"/>
    <property type="match status" value="1"/>
</dbReference>
<dbReference type="PROSITE" id="PS50048">
    <property type="entry name" value="ZN2_CY6_FUNGAL_2"/>
    <property type="match status" value="1"/>
</dbReference>
<keyword evidence="1" id="KW-0479">Metal-binding</keyword>
<dbReference type="PANTHER" id="PTHR47785">
    <property type="entry name" value="ZN(II)2CYS6 TRANSCRIPTION FACTOR (EUROFUNG)-RELATED-RELATED"/>
    <property type="match status" value="1"/>
</dbReference>
<protein>
    <submittedName>
        <fullName evidence="5">C6 finger domain-containing protein</fullName>
    </submittedName>
</protein>
<dbReference type="GO" id="GO:0003677">
    <property type="term" value="F:DNA binding"/>
    <property type="evidence" value="ECO:0007669"/>
    <property type="project" value="InterPro"/>
</dbReference>
<dbReference type="Pfam" id="PF04082">
    <property type="entry name" value="Fungal_trans"/>
    <property type="match status" value="1"/>
</dbReference>
<keyword evidence="3" id="KW-1133">Transmembrane helix</keyword>
<dbReference type="SMART" id="SM00066">
    <property type="entry name" value="GAL4"/>
    <property type="match status" value="1"/>
</dbReference>
<dbReference type="GO" id="GO:0006351">
    <property type="term" value="P:DNA-templated transcription"/>
    <property type="evidence" value="ECO:0007669"/>
    <property type="project" value="InterPro"/>
</dbReference>
<feature type="transmembrane region" description="Helical" evidence="3">
    <location>
        <begin position="250"/>
        <end position="268"/>
    </location>
</feature>
<accession>A0AA38RSF3</accession>
<dbReference type="InterPro" id="IPR053181">
    <property type="entry name" value="EcdB-like_regulator"/>
</dbReference>
<comment type="caution">
    <text evidence="5">The sequence shown here is derived from an EMBL/GenBank/DDBJ whole genome shotgun (WGS) entry which is preliminary data.</text>
</comment>
<dbReference type="SUPFAM" id="SSF57701">
    <property type="entry name" value="Zn2/Cys6 DNA-binding domain"/>
    <property type="match status" value="1"/>
</dbReference>
<dbReference type="AlphaFoldDB" id="A0AA38RSF3"/>
<dbReference type="CDD" id="cd12148">
    <property type="entry name" value="fungal_TF_MHR"/>
    <property type="match status" value="1"/>
</dbReference>
<name>A0AA38RSF3_9PEZI</name>
<keyword evidence="3" id="KW-0472">Membrane</keyword>
<dbReference type="PROSITE" id="PS00463">
    <property type="entry name" value="ZN2_CY6_FUNGAL_1"/>
    <property type="match status" value="1"/>
</dbReference>